<dbReference type="AlphaFoldDB" id="A0A3S3D046"/>
<feature type="domain" description="DZANK-type" evidence="1">
    <location>
        <begin position="188"/>
        <end position="232"/>
    </location>
</feature>
<organism evidence="2 3">
    <name type="scientific">Prescottella agglutinans</name>
    <dbReference type="NCBI Taxonomy" id="1644129"/>
    <lineage>
        <taxon>Bacteria</taxon>
        <taxon>Bacillati</taxon>
        <taxon>Actinomycetota</taxon>
        <taxon>Actinomycetes</taxon>
        <taxon>Mycobacteriales</taxon>
        <taxon>Nocardiaceae</taxon>
        <taxon>Prescottella</taxon>
    </lineage>
</organism>
<evidence type="ECO:0000313" key="3">
    <source>
        <dbReference type="Proteomes" id="UP000286208"/>
    </source>
</evidence>
<accession>A0A3S3D046</accession>
<keyword evidence="3" id="KW-1185">Reference proteome</keyword>
<sequence length="235" mass="25426">MSRLLCTTNALSSKGTDRAMAGPVAFTSYYSDESNDDGFQWKFSCDRCRTEYRSSYQQNVFSRGRGALRVLRDLFGDRIGVLDKASSAAENYSHTWGGSASRTKDKAFAGAVEEVEQDFRLCGGCGSWVCARICWNEQVGQCTHCSPMVAHQIAHAQADARGEQIRDAARNVDWTKQYDVAAPARVACPTCGANTNGGRFCSTCGASFDLRSDCSACGHAVEAGVAFCSNCGRPQ</sequence>
<dbReference type="Pfam" id="PF12773">
    <property type="entry name" value="DZR"/>
    <property type="match status" value="1"/>
</dbReference>
<name>A0A3S3D046_9NOCA</name>
<evidence type="ECO:0000313" key="2">
    <source>
        <dbReference type="EMBL" id="RVW09896.1"/>
    </source>
</evidence>
<dbReference type="OrthoDB" id="1178869at2"/>
<reference evidence="2 3" key="1">
    <citation type="submission" date="2018-11" db="EMBL/GenBank/DDBJ databases">
        <title>Rhodococcus spongicola sp. nov. and Rhodococcus xishaensis sp. nov. from marine sponges.</title>
        <authorList>
            <person name="Li L."/>
            <person name="Lin H.W."/>
        </authorList>
    </citation>
    <scope>NUCLEOTIDE SEQUENCE [LARGE SCALE GENOMIC DNA]</scope>
    <source>
        <strain evidence="2 3">CCTCC AB2014297</strain>
    </source>
</reference>
<proteinExistence type="predicted"/>
<gene>
    <name evidence="2" type="ORF">EGT67_10685</name>
</gene>
<protein>
    <submittedName>
        <fullName evidence="2">Zinc ribbon domain-containing protein</fullName>
    </submittedName>
</protein>
<comment type="caution">
    <text evidence="2">The sequence shown here is derived from an EMBL/GenBank/DDBJ whole genome shotgun (WGS) entry which is preliminary data.</text>
</comment>
<evidence type="ECO:0000259" key="1">
    <source>
        <dbReference type="Pfam" id="PF12773"/>
    </source>
</evidence>
<dbReference type="EMBL" id="RKLP01000004">
    <property type="protein sequence ID" value="RVW09896.1"/>
    <property type="molecule type" value="Genomic_DNA"/>
</dbReference>
<dbReference type="InterPro" id="IPR025874">
    <property type="entry name" value="DZR"/>
</dbReference>
<dbReference type="Proteomes" id="UP000286208">
    <property type="component" value="Unassembled WGS sequence"/>
</dbReference>